<dbReference type="Pfam" id="PF01029">
    <property type="entry name" value="NusB"/>
    <property type="match status" value="1"/>
</dbReference>
<dbReference type="PANTHER" id="PTHR11078:SF3">
    <property type="entry name" value="ANTITERMINATION NUSB DOMAIN-CONTAINING PROTEIN"/>
    <property type="match status" value="1"/>
</dbReference>
<sequence length="128" mass="14587">MKRHEAREKAIQTLFQIEVSKLEVDEAIEFALDGEESDPFYEQLVTGTLEHQEDIDALLVENLKNWRLDRLGNVERTILRMATFELLYVETIPENVTINEAVELAKAFGDEEAGKLVNGVLGNIIKED</sequence>
<proteinExistence type="inferred from homology"/>
<evidence type="ECO:0000313" key="9">
    <source>
        <dbReference type="Proteomes" id="UP001596439"/>
    </source>
</evidence>
<reference evidence="9" key="1">
    <citation type="journal article" date="2019" name="Int. J. Syst. Evol. Microbiol.">
        <title>The Global Catalogue of Microorganisms (GCM) 10K type strain sequencing project: providing services to taxonomists for standard genome sequencing and annotation.</title>
        <authorList>
            <consortium name="The Broad Institute Genomics Platform"/>
            <consortium name="The Broad Institute Genome Sequencing Center for Infectious Disease"/>
            <person name="Wu L."/>
            <person name="Ma J."/>
        </authorList>
    </citation>
    <scope>NUCLEOTIDE SEQUENCE [LARGE SCALE GENOMIC DNA]</scope>
    <source>
        <strain evidence="9">CCUG 55590</strain>
    </source>
</reference>
<dbReference type="SUPFAM" id="SSF48013">
    <property type="entry name" value="NusB-like"/>
    <property type="match status" value="1"/>
</dbReference>
<gene>
    <name evidence="6 8" type="primary">nusB</name>
    <name evidence="8" type="ORF">ACFQO8_05270</name>
</gene>
<evidence type="ECO:0000313" key="8">
    <source>
        <dbReference type="EMBL" id="MFC7389546.1"/>
    </source>
</evidence>
<evidence type="ECO:0000256" key="5">
    <source>
        <dbReference type="ARBA" id="ARBA00023163"/>
    </source>
</evidence>
<evidence type="ECO:0000256" key="6">
    <source>
        <dbReference type="HAMAP-Rule" id="MF_00073"/>
    </source>
</evidence>
<keyword evidence="4 6" id="KW-0805">Transcription regulation</keyword>
<evidence type="ECO:0000256" key="1">
    <source>
        <dbReference type="ARBA" id="ARBA00005952"/>
    </source>
</evidence>
<evidence type="ECO:0000256" key="3">
    <source>
        <dbReference type="ARBA" id="ARBA00022884"/>
    </source>
</evidence>
<feature type="domain" description="NusB/RsmB/TIM44" evidence="7">
    <location>
        <begin position="4"/>
        <end position="126"/>
    </location>
</feature>
<dbReference type="CDD" id="cd00619">
    <property type="entry name" value="Terminator_NusB"/>
    <property type="match status" value="1"/>
</dbReference>
<comment type="function">
    <text evidence="6">Involved in transcription antitermination. Required for transcription of ribosomal RNA (rRNA) genes. Binds specifically to the boxA antiterminator sequence of the ribosomal RNA (rrn) operons.</text>
</comment>
<dbReference type="HAMAP" id="MF_00073">
    <property type="entry name" value="NusB"/>
    <property type="match status" value="1"/>
</dbReference>
<evidence type="ECO:0000256" key="2">
    <source>
        <dbReference type="ARBA" id="ARBA00022814"/>
    </source>
</evidence>
<dbReference type="PANTHER" id="PTHR11078">
    <property type="entry name" value="N UTILIZATION SUBSTANCE PROTEIN B-RELATED"/>
    <property type="match status" value="1"/>
</dbReference>
<name>A0ABW2PJF4_9BACL</name>
<keyword evidence="9" id="KW-1185">Reference proteome</keyword>
<keyword evidence="3 6" id="KW-0694">RNA-binding</keyword>
<comment type="similarity">
    <text evidence="1 6">Belongs to the NusB family.</text>
</comment>
<evidence type="ECO:0000256" key="4">
    <source>
        <dbReference type="ARBA" id="ARBA00023015"/>
    </source>
</evidence>
<keyword evidence="2 6" id="KW-0889">Transcription antitermination</keyword>
<comment type="caution">
    <text evidence="8">The sequence shown here is derived from an EMBL/GenBank/DDBJ whole genome shotgun (WGS) entry which is preliminary data.</text>
</comment>
<dbReference type="Proteomes" id="UP001596439">
    <property type="component" value="Unassembled WGS sequence"/>
</dbReference>
<dbReference type="EMBL" id="JBHTCE010000001">
    <property type="protein sequence ID" value="MFC7389546.1"/>
    <property type="molecule type" value="Genomic_DNA"/>
</dbReference>
<keyword evidence="5 6" id="KW-0804">Transcription</keyword>
<dbReference type="Gene3D" id="1.10.940.10">
    <property type="entry name" value="NusB-like"/>
    <property type="match status" value="1"/>
</dbReference>
<dbReference type="RefSeq" id="WP_214787516.1">
    <property type="nucleotide sequence ID" value="NZ_JANIEL010000061.1"/>
</dbReference>
<organism evidence="8 9">
    <name type="scientific">Exiguobacterium aestuarii</name>
    <dbReference type="NCBI Taxonomy" id="273527"/>
    <lineage>
        <taxon>Bacteria</taxon>
        <taxon>Bacillati</taxon>
        <taxon>Bacillota</taxon>
        <taxon>Bacilli</taxon>
        <taxon>Bacillales</taxon>
        <taxon>Bacillales Family XII. Incertae Sedis</taxon>
        <taxon>Exiguobacterium</taxon>
    </lineage>
</organism>
<dbReference type="InterPro" id="IPR006027">
    <property type="entry name" value="NusB_RsmB_TIM44"/>
</dbReference>
<dbReference type="NCBIfam" id="TIGR01951">
    <property type="entry name" value="nusB"/>
    <property type="match status" value="1"/>
</dbReference>
<accession>A0ABW2PJF4</accession>
<protein>
    <recommendedName>
        <fullName evidence="6">Transcription antitermination protein NusB</fullName>
    </recommendedName>
    <alternativeName>
        <fullName evidence="6">Antitermination factor NusB</fullName>
    </alternativeName>
</protein>
<dbReference type="InterPro" id="IPR011605">
    <property type="entry name" value="NusB_fam"/>
</dbReference>
<evidence type="ECO:0000259" key="7">
    <source>
        <dbReference type="Pfam" id="PF01029"/>
    </source>
</evidence>
<dbReference type="InterPro" id="IPR035926">
    <property type="entry name" value="NusB-like_sf"/>
</dbReference>